<dbReference type="InterPro" id="IPR007168">
    <property type="entry name" value="Phageshock_PspC_N"/>
</dbReference>
<dbReference type="eggNOG" id="COG1983">
    <property type="taxonomic scope" value="Bacteria"/>
</dbReference>
<dbReference type="KEGG" id="tsa:AciPR4_1511"/>
<protein>
    <submittedName>
        <fullName evidence="9">Phage shock protein C, PspC</fullName>
    </submittedName>
</protein>
<evidence type="ECO:0000256" key="1">
    <source>
        <dbReference type="ARBA" id="ARBA00004162"/>
    </source>
</evidence>
<dbReference type="InterPro" id="IPR026870">
    <property type="entry name" value="Zinc_ribbon_dom"/>
</dbReference>
<accession>E8V1Q2</accession>
<dbReference type="Proteomes" id="UP000006844">
    <property type="component" value="Chromosome"/>
</dbReference>
<proteinExistence type="predicted"/>
<dbReference type="InterPro" id="IPR052027">
    <property type="entry name" value="PspC"/>
</dbReference>
<evidence type="ECO:0000313" key="9">
    <source>
        <dbReference type="EMBL" id="ADV82333.1"/>
    </source>
</evidence>
<feature type="domain" description="Phage shock protein PspC N-terminal" evidence="7">
    <location>
        <begin position="42"/>
        <end position="98"/>
    </location>
</feature>
<dbReference type="HOGENOM" id="CLU_155030_0_0_0"/>
<keyword evidence="10" id="KW-1185">Reference proteome</keyword>
<keyword evidence="3 6" id="KW-0812">Transmembrane</keyword>
<evidence type="ECO:0000256" key="2">
    <source>
        <dbReference type="ARBA" id="ARBA00022475"/>
    </source>
</evidence>
<keyword evidence="4 6" id="KW-1133">Transmembrane helix</keyword>
<evidence type="ECO:0000313" key="10">
    <source>
        <dbReference type="Proteomes" id="UP000006844"/>
    </source>
</evidence>
<dbReference type="PANTHER" id="PTHR33885">
    <property type="entry name" value="PHAGE SHOCK PROTEIN C"/>
    <property type="match status" value="1"/>
</dbReference>
<dbReference type="EMBL" id="CP002467">
    <property type="protein sequence ID" value="ADV82333.1"/>
    <property type="molecule type" value="Genomic_DNA"/>
</dbReference>
<feature type="transmembrane region" description="Helical" evidence="6">
    <location>
        <begin position="69"/>
        <end position="95"/>
    </location>
</feature>
<organism evidence="9 10">
    <name type="scientific">Terriglobus saanensis (strain ATCC BAA-1853 / DSM 23119 / SP1PR4)</name>
    <dbReference type="NCBI Taxonomy" id="401053"/>
    <lineage>
        <taxon>Bacteria</taxon>
        <taxon>Pseudomonadati</taxon>
        <taxon>Acidobacteriota</taxon>
        <taxon>Terriglobia</taxon>
        <taxon>Terriglobales</taxon>
        <taxon>Acidobacteriaceae</taxon>
        <taxon>Terriglobus</taxon>
    </lineage>
</organism>
<evidence type="ECO:0000256" key="5">
    <source>
        <dbReference type="ARBA" id="ARBA00023136"/>
    </source>
</evidence>
<dbReference type="Pfam" id="PF04024">
    <property type="entry name" value="PspC"/>
    <property type="match status" value="1"/>
</dbReference>
<evidence type="ECO:0000259" key="7">
    <source>
        <dbReference type="Pfam" id="PF04024"/>
    </source>
</evidence>
<dbReference type="RefSeq" id="WP_013568066.1">
    <property type="nucleotide sequence ID" value="NC_014963.1"/>
</dbReference>
<gene>
    <name evidence="9" type="ordered locus">AciPR4_1511</name>
</gene>
<dbReference type="GO" id="GO:0005886">
    <property type="term" value="C:plasma membrane"/>
    <property type="evidence" value="ECO:0007669"/>
    <property type="project" value="UniProtKB-SubCell"/>
</dbReference>
<evidence type="ECO:0000259" key="8">
    <source>
        <dbReference type="Pfam" id="PF13240"/>
    </source>
</evidence>
<evidence type="ECO:0000256" key="4">
    <source>
        <dbReference type="ARBA" id="ARBA00022989"/>
    </source>
</evidence>
<name>E8V1Q2_TERSS</name>
<evidence type="ECO:0000256" key="3">
    <source>
        <dbReference type="ARBA" id="ARBA00022692"/>
    </source>
</evidence>
<dbReference type="OrthoDB" id="7359894at2"/>
<feature type="domain" description="Zinc-ribbon" evidence="8">
    <location>
        <begin position="3"/>
        <end position="24"/>
    </location>
</feature>
<dbReference type="PANTHER" id="PTHR33885:SF3">
    <property type="entry name" value="PHAGE SHOCK PROTEIN C"/>
    <property type="match status" value="1"/>
</dbReference>
<dbReference type="AlphaFoldDB" id="E8V1Q2"/>
<sequence>MVCWRCGAQIVEGARFCSACGAAVQGVGSVPGYVPSATYSGQLMRARAGRKIAGVCEGLARYINVDVMIVRIVALVLLFGGGFGFLAYIIAWIVIPEEPYALPPTV</sequence>
<dbReference type="Pfam" id="PF13240">
    <property type="entry name" value="Zn_Ribbon_1"/>
    <property type="match status" value="1"/>
</dbReference>
<reference evidence="9 10" key="1">
    <citation type="journal article" date="2012" name="Stand. Genomic Sci.">
        <title>Complete genome sequence of Terriglobus saanensis type strain SP1PR4(T), an Acidobacteria from tundra soil.</title>
        <authorList>
            <person name="Rawat S.R."/>
            <person name="Mannisto M.K."/>
            <person name="Starovoytov V."/>
            <person name="Goodwin L."/>
            <person name="Nolan M."/>
            <person name="Hauser L."/>
            <person name="Land M."/>
            <person name="Davenport K.W."/>
            <person name="Woyke T."/>
            <person name="Haggblom M.M."/>
        </authorList>
    </citation>
    <scope>NUCLEOTIDE SEQUENCE</scope>
    <source>
        <strain evidence="10">ATCC BAA-1853 / DSM 23119 / SP1PR4</strain>
    </source>
</reference>
<comment type="subcellular location">
    <subcellularLocation>
        <location evidence="1">Cell membrane</location>
        <topology evidence="1">Single-pass membrane protein</topology>
    </subcellularLocation>
</comment>
<keyword evidence="2" id="KW-1003">Cell membrane</keyword>
<evidence type="ECO:0000256" key="6">
    <source>
        <dbReference type="SAM" id="Phobius"/>
    </source>
</evidence>
<dbReference type="STRING" id="401053.AciPR4_1511"/>
<keyword evidence="5 6" id="KW-0472">Membrane</keyword>